<feature type="compositionally biased region" description="Acidic residues" evidence="9">
    <location>
        <begin position="693"/>
        <end position="712"/>
    </location>
</feature>
<dbReference type="OMA" id="HIKVWIS"/>
<dbReference type="Pfam" id="PF23231">
    <property type="entry name" value="HAT_Syf1_CNRKL1_C"/>
    <property type="match status" value="1"/>
</dbReference>
<dbReference type="GO" id="GO:0071007">
    <property type="term" value="C:U2-type catalytic step 2 spliceosome"/>
    <property type="evidence" value="ECO:0007669"/>
    <property type="project" value="TreeGrafter"/>
</dbReference>
<feature type="region of interest" description="Disordered" evidence="9">
    <location>
        <begin position="670"/>
        <end position="758"/>
    </location>
</feature>
<dbReference type="SUPFAM" id="SSF48452">
    <property type="entry name" value="TPR-like"/>
    <property type="match status" value="1"/>
</dbReference>
<organism evidence="11 12">
    <name type="scientific">Ectocarpus siliculosus</name>
    <name type="common">Brown alga</name>
    <name type="synonym">Conferva siliculosa</name>
    <dbReference type="NCBI Taxonomy" id="2880"/>
    <lineage>
        <taxon>Eukaryota</taxon>
        <taxon>Sar</taxon>
        <taxon>Stramenopiles</taxon>
        <taxon>Ochrophyta</taxon>
        <taxon>PX clade</taxon>
        <taxon>Phaeophyceae</taxon>
        <taxon>Ectocarpales</taxon>
        <taxon>Ectocarpaceae</taxon>
        <taxon>Ectocarpus</taxon>
    </lineage>
</organism>
<dbReference type="InterPro" id="IPR045075">
    <property type="entry name" value="Syf1-like"/>
</dbReference>
<dbReference type="FunCoup" id="D8LLC4">
    <property type="interactions" value="385"/>
</dbReference>
<keyword evidence="4" id="KW-0747">Spliceosome</keyword>
<evidence type="ECO:0000259" key="10">
    <source>
        <dbReference type="Pfam" id="PF23231"/>
    </source>
</evidence>
<proteinExistence type="inferred from homology"/>
<reference evidence="11 12" key="1">
    <citation type="journal article" date="2010" name="Nature">
        <title>The Ectocarpus genome and the independent evolution of multicellularity in brown algae.</title>
        <authorList>
            <person name="Cock J.M."/>
            <person name="Sterck L."/>
            <person name="Rouze P."/>
            <person name="Scornet D."/>
            <person name="Allen A.E."/>
            <person name="Amoutzias G."/>
            <person name="Anthouard V."/>
            <person name="Artiguenave F."/>
            <person name="Aury J.M."/>
            <person name="Badger J.H."/>
            <person name="Beszteri B."/>
            <person name="Billiau K."/>
            <person name="Bonnet E."/>
            <person name="Bothwell J.H."/>
            <person name="Bowler C."/>
            <person name="Boyen C."/>
            <person name="Brownlee C."/>
            <person name="Carrano C.J."/>
            <person name="Charrier B."/>
            <person name="Cho G.Y."/>
            <person name="Coelho S.M."/>
            <person name="Collen J."/>
            <person name="Corre E."/>
            <person name="Da Silva C."/>
            <person name="Delage L."/>
            <person name="Delaroque N."/>
            <person name="Dittami S.M."/>
            <person name="Doulbeau S."/>
            <person name="Elias M."/>
            <person name="Farnham G."/>
            <person name="Gachon C.M."/>
            <person name="Gschloessl B."/>
            <person name="Heesch S."/>
            <person name="Jabbari K."/>
            <person name="Jubin C."/>
            <person name="Kawai H."/>
            <person name="Kimura K."/>
            <person name="Kloareg B."/>
            <person name="Kupper F.C."/>
            <person name="Lang D."/>
            <person name="Le Bail A."/>
            <person name="Leblanc C."/>
            <person name="Lerouge P."/>
            <person name="Lohr M."/>
            <person name="Lopez P.J."/>
            <person name="Martens C."/>
            <person name="Maumus F."/>
            <person name="Michel G."/>
            <person name="Miranda-Saavedra D."/>
            <person name="Morales J."/>
            <person name="Moreau H."/>
            <person name="Motomura T."/>
            <person name="Nagasato C."/>
            <person name="Napoli C.A."/>
            <person name="Nelson D.R."/>
            <person name="Nyvall-Collen P."/>
            <person name="Peters A.F."/>
            <person name="Pommier C."/>
            <person name="Potin P."/>
            <person name="Poulain J."/>
            <person name="Quesneville H."/>
            <person name="Read B."/>
            <person name="Rensing S.A."/>
            <person name="Ritter A."/>
            <person name="Rousvoal S."/>
            <person name="Samanta M."/>
            <person name="Samson G."/>
            <person name="Schroeder D.C."/>
            <person name="Segurens B."/>
            <person name="Strittmatter M."/>
            <person name="Tonon T."/>
            <person name="Tregear J.W."/>
            <person name="Valentin K."/>
            <person name="von Dassow P."/>
            <person name="Yamagishi T."/>
            <person name="Van de Peer Y."/>
            <person name="Wincker P."/>
        </authorList>
    </citation>
    <scope>NUCLEOTIDE SEQUENCE [LARGE SCALE GENOMIC DNA]</scope>
    <source>
        <strain evidence="12">Ec32 / CCAP1310/4</strain>
    </source>
</reference>
<dbReference type="OrthoDB" id="541719at2759"/>
<comment type="subcellular location">
    <subcellularLocation>
        <location evidence="1">Nucleus</location>
    </subcellularLocation>
</comment>
<evidence type="ECO:0000256" key="8">
    <source>
        <dbReference type="ARBA" id="ARBA00037040"/>
    </source>
</evidence>
<dbReference type="InterPro" id="IPR003107">
    <property type="entry name" value="HAT"/>
</dbReference>
<dbReference type="GO" id="GO:0071014">
    <property type="term" value="C:post-mRNA release spliceosomal complex"/>
    <property type="evidence" value="ECO:0007669"/>
    <property type="project" value="TreeGrafter"/>
</dbReference>
<dbReference type="AlphaFoldDB" id="D8LLC4"/>
<keyword evidence="7" id="KW-0539">Nucleus</keyword>
<keyword evidence="3" id="KW-0507">mRNA processing</keyword>
<dbReference type="GO" id="GO:0071011">
    <property type="term" value="C:precatalytic spliceosome"/>
    <property type="evidence" value="ECO:0007669"/>
    <property type="project" value="TreeGrafter"/>
</dbReference>
<comment type="similarity">
    <text evidence="2">Belongs to the crooked-neck family.</text>
</comment>
<gene>
    <name evidence="11" type="ORF">Esi_0036_0078</name>
</gene>
<keyword evidence="6" id="KW-0508">mRNA splicing</keyword>
<dbReference type="GO" id="GO:0000974">
    <property type="term" value="C:Prp19 complex"/>
    <property type="evidence" value="ECO:0007669"/>
    <property type="project" value="TreeGrafter"/>
</dbReference>
<evidence type="ECO:0000256" key="4">
    <source>
        <dbReference type="ARBA" id="ARBA00022728"/>
    </source>
</evidence>
<feature type="compositionally biased region" description="Acidic residues" evidence="9">
    <location>
        <begin position="731"/>
        <end position="750"/>
    </location>
</feature>
<dbReference type="EMBL" id="FN648553">
    <property type="protein sequence ID" value="CBN77122.1"/>
    <property type="molecule type" value="Genomic_DNA"/>
</dbReference>
<evidence type="ECO:0000313" key="12">
    <source>
        <dbReference type="Proteomes" id="UP000002630"/>
    </source>
</evidence>
<feature type="domain" description="Pre-mRNA-splicing factor Syf1/CRNKL1-like C-terminal HAT-repeats" evidence="10">
    <location>
        <begin position="71"/>
        <end position="307"/>
    </location>
</feature>
<dbReference type="GO" id="GO:0000245">
    <property type="term" value="P:spliceosomal complex assembly"/>
    <property type="evidence" value="ECO:0007669"/>
    <property type="project" value="TreeGrafter"/>
</dbReference>
<dbReference type="InterPro" id="IPR055430">
    <property type="entry name" value="HAT_Syf1_CNRKL1_C"/>
</dbReference>
<dbReference type="SMART" id="SM00386">
    <property type="entry name" value="HAT"/>
    <property type="match status" value="14"/>
</dbReference>
<dbReference type="STRING" id="2880.D8LLC4"/>
<dbReference type="Gene3D" id="1.25.40.10">
    <property type="entry name" value="Tetratricopeptide repeat domain"/>
    <property type="match status" value="4"/>
</dbReference>
<evidence type="ECO:0000256" key="3">
    <source>
        <dbReference type="ARBA" id="ARBA00022664"/>
    </source>
</evidence>
<sequence length="758" mass="88991">MSNRNVQAKNRAPASIQITAEQILREAKDRQLDVEVKAPRQQITDEEELRVFRMRKRKEFEDAIRKQREHIGNWLKYSTWEESQMEFERARSVYERSLEVDYRNQTIWLRYAEFEMRCKFPNHARNVWDRAVALLPRVDQFWYKYSYMEEMLGNPAKARAIFERWMEWEPEDNAWSAYVKFEMRQEEPAKARSVFQRYVEAHPHSRAFLKWARWEDKQSQYALARGVYERALAELSDSEKTEKLFSAFAHFEERCKEFDRARVIYKYALDQMPREQVPELYRDFIGFEKRHGSVQGIEEVIMNNRRLQYEERASASPLDYDNWFDYLRLEESTGDLDRTREVYERAIANVPPVLEKRFWRRYIYLWINYALFEELQAEDAQRTREVYRACLDVVPHKSFTFAKIWLMLAKFEVRHKDLQAARKVLGQAIGMCPKEKLFKGYVQLERDLGEIDRCRKVYSKCLEAFPSDCGVWAQFAALEGSVGETERSRAVFELAIRQPVLDMPETLWKAYIDFEAENGETERARQLFERLLERTQHVKVWISYAQYEAKAELDTARVVFRRGYDHLRRQGLKEERVKLLEAWRAAEKAEGKGKTRGLKEVESKMPRKFKKRRMMTGTNGEGMGWEEYYDYQFPDDETKPANLKILEMAQKWKQKKGAGEDGLAGFKLGGGGGAGGGQEGGVVGTKRKLGGGEVDDEEIQLEDEEEVEEEEAPGGGKEPELSKRKLNSSHEEEEGEEEGDEERGEGDGAEGGEPAEAS</sequence>
<dbReference type="FunFam" id="1.25.40.10:FF:000306">
    <property type="entry name" value="Cell cycle control protein cwf4"/>
    <property type="match status" value="1"/>
</dbReference>
<evidence type="ECO:0000256" key="7">
    <source>
        <dbReference type="ARBA" id="ARBA00023242"/>
    </source>
</evidence>
<dbReference type="FunFam" id="1.25.40.10:FF:000269">
    <property type="entry name" value="Crooked neck pre-mRNA-splicing factor 1"/>
    <property type="match status" value="1"/>
</dbReference>
<comment type="function">
    <text evidence="8">Involved in pre-mRNA splicing and cell cycle progression. Required for the spliceosome assembly and initiation of the DNA replication.</text>
</comment>
<feature type="compositionally biased region" description="Gly residues" evidence="9">
    <location>
        <begin position="670"/>
        <end position="683"/>
    </location>
</feature>
<name>D8LLC4_ECTSI</name>
<evidence type="ECO:0000256" key="1">
    <source>
        <dbReference type="ARBA" id="ARBA00004123"/>
    </source>
</evidence>
<dbReference type="InterPro" id="IPR011990">
    <property type="entry name" value="TPR-like_helical_dom_sf"/>
</dbReference>
<dbReference type="PANTHER" id="PTHR11246">
    <property type="entry name" value="PRE-MRNA SPLICING FACTOR"/>
    <property type="match status" value="1"/>
</dbReference>
<dbReference type="EMBL" id="FN649745">
    <property type="protein sequence ID" value="CBN77122.1"/>
    <property type="molecule type" value="Genomic_DNA"/>
</dbReference>
<dbReference type="FunFam" id="1.25.40.10:FF:000048">
    <property type="entry name" value="Cell cycle control protein"/>
    <property type="match status" value="1"/>
</dbReference>
<dbReference type="eggNOG" id="KOG1915">
    <property type="taxonomic scope" value="Eukaryota"/>
</dbReference>
<protein>
    <recommendedName>
        <fullName evidence="10">Pre-mRNA-splicing factor Syf1/CRNKL1-like C-terminal HAT-repeats domain-containing protein</fullName>
    </recommendedName>
</protein>
<evidence type="ECO:0000256" key="5">
    <source>
        <dbReference type="ARBA" id="ARBA00022737"/>
    </source>
</evidence>
<keyword evidence="5" id="KW-0677">Repeat</keyword>
<dbReference type="PANTHER" id="PTHR11246:SF3">
    <property type="entry name" value="CROOKED NECK-LIKE PROTEIN 1"/>
    <property type="match status" value="1"/>
</dbReference>
<dbReference type="InParanoid" id="D8LLC4"/>
<dbReference type="Pfam" id="PF23240">
    <property type="entry name" value="HAT_PRP39_N"/>
    <property type="match status" value="1"/>
</dbReference>
<evidence type="ECO:0000313" key="11">
    <source>
        <dbReference type="EMBL" id="CBN77122.1"/>
    </source>
</evidence>
<dbReference type="Pfam" id="PF23241">
    <property type="entry name" value="HAT_PRP39_C"/>
    <property type="match status" value="1"/>
</dbReference>
<dbReference type="InterPro" id="IPR059164">
    <property type="entry name" value="HAT_PRP39_C"/>
</dbReference>
<accession>D8LLC4</accession>
<evidence type="ECO:0000256" key="2">
    <source>
        <dbReference type="ARBA" id="ARBA00008644"/>
    </source>
</evidence>
<evidence type="ECO:0000256" key="9">
    <source>
        <dbReference type="SAM" id="MobiDB-lite"/>
    </source>
</evidence>
<evidence type="ECO:0000256" key="6">
    <source>
        <dbReference type="ARBA" id="ARBA00023187"/>
    </source>
</evidence>
<keyword evidence="12" id="KW-1185">Reference proteome</keyword>
<dbReference type="Proteomes" id="UP000002630">
    <property type="component" value="Linkage Group LG20"/>
</dbReference>